<dbReference type="Gene3D" id="3.40.630.10">
    <property type="entry name" value="Zn peptidases"/>
    <property type="match status" value="1"/>
</dbReference>
<accession>A0A382ZR37</accession>
<evidence type="ECO:0000313" key="1">
    <source>
        <dbReference type="EMBL" id="SVD97987.1"/>
    </source>
</evidence>
<dbReference type="InterPro" id="IPR002933">
    <property type="entry name" value="Peptidase_M20"/>
</dbReference>
<gene>
    <name evidence="1" type="ORF">METZ01_LOCUS450841</name>
</gene>
<dbReference type="SUPFAM" id="SSF53187">
    <property type="entry name" value="Zn-dependent exopeptidases"/>
    <property type="match status" value="1"/>
</dbReference>
<dbReference type="PANTHER" id="PTHR11014">
    <property type="entry name" value="PEPTIDASE M20 FAMILY MEMBER"/>
    <property type="match status" value="1"/>
</dbReference>
<dbReference type="AlphaFoldDB" id="A0A382ZR37"/>
<feature type="non-terminal residue" evidence="1">
    <location>
        <position position="154"/>
    </location>
</feature>
<name>A0A382ZR37_9ZZZZ</name>
<sequence length="154" mass="16710">MTIQIRPEIESLKDTIISTRRDIHQHPELAFDEHRTSKLVANRLESMGIDVQTGVGKTGVVGTLKGKNDGKTIALRADMDALPMQETSDVSYKSKNDGIMHACGHDGHTAMLLGTAEALSKKADQLNGTVKFFFQPAEEGQGGARFMIEDGALT</sequence>
<dbReference type="InterPro" id="IPR017439">
    <property type="entry name" value="Amidohydrolase"/>
</dbReference>
<protein>
    <recommendedName>
        <fullName evidence="2">Peptidase M20 dimerisation domain-containing protein</fullName>
    </recommendedName>
</protein>
<dbReference type="PANTHER" id="PTHR11014:SF63">
    <property type="entry name" value="METALLOPEPTIDASE, PUTATIVE (AFU_ORTHOLOGUE AFUA_6G09600)-RELATED"/>
    <property type="match status" value="1"/>
</dbReference>
<dbReference type="Pfam" id="PF01546">
    <property type="entry name" value="Peptidase_M20"/>
    <property type="match status" value="1"/>
</dbReference>
<organism evidence="1">
    <name type="scientific">marine metagenome</name>
    <dbReference type="NCBI Taxonomy" id="408172"/>
    <lineage>
        <taxon>unclassified sequences</taxon>
        <taxon>metagenomes</taxon>
        <taxon>ecological metagenomes</taxon>
    </lineage>
</organism>
<dbReference type="GO" id="GO:0016787">
    <property type="term" value="F:hydrolase activity"/>
    <property type="evidence" value="ECO:0007669"/>
    <property type="project" value="InterPro"/>
</dbReference>
<reference evidence="1" key="1">
    <citation type="submission" date="2018-05" db="EMBL/GenBank/DDBJ databases">
        <authorList>
            <person name="Lanie J.A."/>
            <person name="Ng W.-L."/>
            <person name="Kazmierczak K.M."/>
            <person name="Andrzejewski T.M."/>
            <person name="Davidsen T.M."/>
            <person name="Wayne K.J."/>
            <person name="Tettelin H."/>
            <person name="Glass J.I."/>
            <person name="Rusch D."/>
            <person name="Podicherti R."/>
            <person name="Tsui H.-C.T."/>
            <person name="Winkler M.E."/>
        </authorList>
    </citation>
    <scope>NUCLEOTIDE SEQUENCE</scope>
</reference>
<proteinExistence type="predicted"/>
<dbReference type="NCBIfam" id="TIGR01891">
    <property type="entry name" value="amidohydrolases"/>
    <property type="match status" value="1"/>
</dbReference>
<dbReference type="EMBL" id="UINC01185989">
    <property type="protein sequence ID" value="SVD97987.1"/>
    <property type="molecule type" value="Genomic_DNA"/>
</dbReference>
<evidence type="ECO:0008006" key="2">
    <source>
        <dbReference type="Google" id="ProtNLM"/>
    </source>
</evidence>